<evidence type="ECO:0000313" key="5">
    <source>
        <dbReference type="Proteomes" id="UP000290037"/>
    </source>
</evidence>
<dbReference type="EMBL" id="FQXT01000004">
    <property type="protein sequence ID" value="SHI13992.1"/>
    <property type="molecule type" value="Genomic_DNA"/>
</dbReference>
<evidence type="ECO:0000313" key="3">
    <source>
        <dbReference type="EMBL" id="SHI13992.1"/>
    </source>
</evidence>
<accession>A0A1M5YPK4</accession>
<dbReference type="Proteomes" id="UP000184240">
    <property type="component" value="Unassembled WGS sequence"/>
</dbReference>
<gene>
    <name evidence="2" type="ORF">DSM01_1487</name>
    <name evidence="3" type="ORF">SAMN04487999_2211</name>
</gene>
<proteinExistence type="predicted"/>
<feature type="transmembrane region" description="Helical" evidence="1">
    <location>
        <begin position="24"/>
        <end position="42"/>
    </location>
</feature>
<evidence type="ECO:0000256" key="1">
    <source>
        <dbReference type="SAM" id="Phobius"/>
    </source>
</evidence>
<dbReference type="Proteomes" id="UP000290037">
    <property type="component" value="Unassembled WGS sequence"/>
</dbReference>
<name>A0A1M5YPK4_9FLAO</name>
<reference evidence="2 5" key="3">
    <citation type="submission" date="2018-07" db="EMBL/GenBank/DDBJ databases">
        <title>Leeuwenhoekiella genomics.</title>
        <authorList>
            <person name="Tahon G."/>
            <person name="Willems A."/>
        </authorList>
    </citation>
    <scope>NUCLEOTIDE SEQUENCE [LARGE SCALE GENOMIC DNA]</scope>
    <source>
        <strain evidence="2 5">LMG 24856</strain>
    </source>
</reference>
<feature type="transmembrane region" description="Helical" evidence="1">
    <location>
        <begin position="110"/>
        <end position="131"/>
    </location>
</feature>
<feature type="transmembrane region" description="Helical" evidence="1">
    <location>
        <begin position="49"/>
        <end position="73"/>
    </location>
</feature>
<feature type="transmembrane region" description="Helical" evidence="1">
    <location>
        <begin position="217"/>
        <end position="234"/>
    </location>
</feature>
<organism evidence="3 4">
    <name type="scientific">Leeuwenhoekiella palythoae</name>
    <dbReference type="NCBI Taxonomy" id="573501"/>
    <lineage>
        <taxon>Bacteria</taxon>
        <taxon>Pseudomonadati</taxon>
        <taxon>Bacteroidota</taxon>
        <taxon>Flavobacteriia</taxon>
        <taxon>Flavobacteriales</taxon>
        <taxon>Flavobacteriaceae</taxon>
        <taxon>Leeuwenhoekiella</taxon>
    </lineage>
</organism>
<feature type="transmembrane region" description="Helical" evidence="1">
    <location>
        <begin position="137"/>
        <end position="159"/>
    </location>
</feature>
<dbReference type="EMBL" id="QOVN01000003">
    <property type="protein sequence ID" value="RXG29389.1"/>
    <property type="molecule type" value="Genomic_DNA"/>
</dbReference>
<sequence length="244" mass="28982">MQTSIITFEFSYERLGYLTGNPSLVIMYFFELAAFVTGLYYWKKFESTSIIWFILFLGYNFLNEVTASTIYIFGWADHTSIFYNVRYPIYFGVYFYLFYQYAVSDRFRQIILMMFGLWCLSYLYFVFTHGIVEGVALFSRVFGGFLLLIVILFFLIEVINNNLTTTLKDVFLVYISIALILNLVVQLPVLTMTYVGWPRVMELNDERRQFFNIIRNASFWVASAMYLIFIYGFYRAKSSNYLMQ</sequence>
<keyword evidence="1" id="KW-1133">Transmembrane helix</keyword>
<dbReference type="RefSeq" id="WP_072983058.1">
    <property type="nucleotide sequence ID" value="NZ_FQXT01000004.1"/>
</dbReference>
<evidence type="ECO:0000313" key="2">
    <source>
        <dbReference type="EMBL" id="RXG29389.1"/>
    </source>
</evidence>
<protein>
    <submittedName>
        <fullName evidence="3">Uncharacterized protein</fullName>
    </submittedName>
</protein>
<reference evidence="4" key="2">
    <citation type="submission" date="2016-11" db="EMBL/GenBank/DDBJ databases">
        <authorList>
            <person name="Varghese N."/>
            <person name="Submissions S."/>
        </authorList>
    </citation>
    <scope>NUCLEOTIDE SEQUENCE [LARGE SCALE GENOMIC DNA]</scope>
    <source>
        <strain evidence="4">DSM 19859</strain>
    </source>
</reference>
<feature type="transmembrane region" description="Helical" evidence="1">
    <location>
        <begin position="171"/>
        <end position="197"/>
    </location>
</feature>
<dbReference type="OrthoDB" id="1452325at2"/>
<keyword evidence="5" id="KW-1185">Reference proteome</keyword>
<evidence type="ECO:0000313" key="4">
    <source>
        <dbReference type="Proteomes" id="UP000184240"/>
    </source>
</evidence>
<keyword evidence="1" id="KW-0472">Membrane</keyword>
<dbReference type="STRING" id="573501.SAMN04487999_2211"/>
<feature type="transmembrane region" description="Helical" evidence="1">
    <location>
        <begin position="85"/>
        <end position="103"/>
    </location>
</feature>
<keyword evidence="1" id="KW-0812">Transmembrane</keyword>
<dbReference type="AlphaFoldDB" id="A0A1M5YPK4"/>
<reference evidence="3" key="1">
    <citation type="submission" date="2016-11" db="EMBL/GenBank/DDBJ databases">
        <authorList>
            <person name="Jaros S."/>
            <person name="Januszkiewicz K."/>
            <person name="Wedrychowicz H."/>
        </authorList>
    </citation>
    <scope>NUCLEOTIDE SEQUENCE [LARGE SCALE GENOMIC DNA]</scope>
    <source>
        <strain evidence="3">DSM 19859</strain>
    </source>
</reference>